<sequence length="260" mass="29562">MDENPDRPIRIMNFVSEDQLVEAKRTRGERVEDGTAHRDRPLYEILKENKDKKDAEFNERFKHRPPKALDEDETEFLDNYEASRREYDRQVADEDAQQIQRFQAAVAAQSNIVHEVKEKTSLPVVQEQKPAGKKNPASHPLGMIIKVKPQAKKAKVDEGNAAEISKTGNTPVNDKSNTLVQSLNGEADKSREVALTGLVSYSDESDDDFPHAPSSMKSPLRRKPPRLDWHQKSKSIVFVISQSNGPNEFGDEKREEIMDE</sequence>
<dbReference type="InterPro" id="IPR019331">
    <property type="entry name" value="FAM192A/Fyv6_N"/>
</dbReference>
<keyword evidence="6" id="KW-1185">Reference proteome</keyword>
<comment type="caution">
    <text evidence="5">The sequence shown here is derived from an EMBL/GenBank/DDBJ whole genome shotgun (WGS) entry which is preliminary data.</text>
</comment>
<evidence type="ECO:0000313" key="5">
    <source>
        <dbReference type="EMBL" id="RDX69270.1"/>
    </source>
</evidence>
<protein>
    <recommendedName>
        <fullName evidence="4">FAM192A/Fyv6 N-terminal domain-containing protein</fullName>
    </recommendedName>
</protein>
<feature type="domain" description="FAM192A/Fyv6 N-terminal" evidence="4">
    <location>
        <begin position="23"/>
        <end position="103"/>
    </location>
</feature>
<keyword evidence="2" id="KW-0539">Nucleus</keyword>
<dbReference type="STRING" id="157652.A0A371ET93"/>
<dbReference type="Pfam" id="PF10187">
    <property type="entry name" value="FAM192A_Fyv6_N"/>
    <property type="match status" value="1"/>
</dbReference>
<evidence type="ECO:0000256" key="3">
    <source>
        <dbReference type="SAM" id="MobiDB-lite"/>
    </source>
</evidence>
<dbReference type="EMBL" id="QJKJ01012185">
    <property type="protein sequence ID" value="RDX69270.1"/>
    <property type="molecule type" value="Genomic_DNA"/>
</dbReference>
<organism evidence="5 6">
    <name type="scientific">Mucuna pruriens</name>
    <name type="common">Velvet bean</name>
    <name type="synonym">Dolichos pruriens</name>
    <dbReference type="NCBI Taxonomy" id="157652"/>
    <lineage>
        <taxon>Eukaryota</taxon>
        <taxon>Viridiplantae</taxon>
        <taxon>Streptophyta</taxon>
        <taxon>Embryophyta</taxon>
        <taxon>Tracheophyta</taxon>
        <taxon>Spermatophyta</taxon>
        <taxon>Magnoliopsida</taxon>
        <taxon>eudicotyledons</taxon>
        <taxon>Gunneridae</taxon>
        <taxon>Pentapetalae</taxon>
        <taxon>rosids</taxon>
        <taxon>fabids</taxon>
        <taxon>Fabales</taxon>
        <taxon>Fabaceae</taxon>
        <taxon>Papilionoideae</taxon>
        <taxon>50 kb inversion clade</taxon>
        <taxon>NPAAA clade</taxon>
        <taxon>indigoferoid/millettioid clade</taxon>
        <taxon>Phaseoleae</taxon>
        <taxon>Mucuna</taxon>
    </lineage>
</organism>
<dbReference type="PANTHER" id="PTHR13495:SF0">
    <property type="entry name" value="PSME3-INTERACTING PROTEIN"/>
    <property type="match status" value="1"/>
</dbReference>
<evidence type="ECO:0000256" key="1">
    <source>
        <dbReference type="ARBA" id="ARBA00004123"/>
    </source>
</evidence>
<reference evidence="5" key="1">
    <citation type="submission" date="2018-05" db="EMBL/GenBank/DDBJ databases">
        <title>Draft genome of Mucuna pruriens seed.</title>
        <authorList>
            <person name="Nnadi N.E."/>
            <person name="Vos R."/>
            <person name="Hasami M.H."/>
            <person name="Devisetty U.K."/>
            <person name="Aguiy J.C."/>
        </authorList>
    </citation>
    <scope>NUCLEOTIDE SEQUENCE [LARGE SCALE GENOMIC DNA]</scope>
    <source>
        <strain evidence="5">JCA_2017</strain>
    </source>
</reference>
<evidence type="ECO:0000259" key="4">
    <source>
        <dbReference type="Pfam" id="PF10187"/>
    </source>
</evidence>
<dbReference type="AlphaFoldDB" id="A0A371ET93"/>
<accession>A0A371ET93</accession>
<feature type="region of interest" description="Disordered" evidence="3">
    <location>
        <begin position="201"/>
        <end position="231"/>
    </location>
</feature>
<evidence type="ECO:0000313" key="6">
    <source>
        <dbReference type="Proteomes" id="UP000257109"/>
    </source>
</evidence>
<evidence type="ECO:0000256" key="2">
    <source>
        <dbReference type="ARBA" id="ARBA00023242"/>
    </source>
</evidence>
<dbReference type="InterPro" id="IPR039845">
    <property type="entry name" value="FAM192A"/>
</dbReference>
<dbReference type="GO" id="GO:0005634">
    <property type="term" value="C:nucleus"/>
    <property type="evidence" value="ECO:0007669"/>
    <property type="project" value="UniProtKB-SubCell"/>
</dbReference>
<comment type="subcellular location">
    <subcellularLocation>
        <location evidence="1">Nucleus</location>
    </subcellularLocation>
</comment>
<gene>
    <name evidence="5" type="ORF">CR513_51642</name>
</gene>
<dbReference type="PANTHER" id="PTHR13495">
    <property type="entry name" value="NEFA-INTERACTING NUCLEAR PROTEIN NIP30"/>
    <property type="match status" value="1"/>
</dbReference>
<dbReference type="OrthoDB" id="75807at2759"/>
<dbReference type="Proteomes" id="UP000257109">
    <property type="component" value="Unassembled WGS sequence"/>
</dbReference>
<feature type="compositionally biased region" description="Polar residues" evidence="3">
    <location>
        <begin position="166"/>
        <end position="177"/>
    </location>
</feature>
<feature type="region of interest" description="Disordered" evidence="3">
    <location>
        <begin position="121"/>
        <end position="177"/>
    </location>
</feature>
<name>A0A371ET93_MUCPR</name>
<proteinExistence type="predicted"/>